<sequence>MSVEWECGKCDGDGSLHGCLDEACMVSTSPVDCDDAMVCPRCGGTGVEGDEDDDD</sequence>
<organism evidence="1">
    <name type="scientific">marine sediment metagenome</name>
    <dbReference type="NCBI Taxonomy" id="412755"/>
    <lineage>
        <taxon>unclassified sequences</taxon>
        <taxon>metagenomes</taxon>
        <taxon>ecological metagenomes</taxon>
    </lineage>
</organism>
<proteinExistence type="predicted"/>
<protein>
    <submittedName>
        <fullName evidence="1">Uncharacterized protein</fullName>
    </submittedName>
</protein>
<dbReference type="EMBL" id="LAZR01045768">
    <property type="protein sequence ID" value="KKK98089.1"/>
    <property type="molecule type" value="Genomic_DNA"/>
</dbReference>
<gene>
    <name evidence="1" type="ORF">LCGC14_2646220</name>
</gene>
<dbReference type="AlphaFoldDB" id="A0A0F9C6K9"/>
<comment type="caution">
    <text evidence="1">The sequence shown here is derived from an EMBL/GenBank/DDBJ whole genome shotgun (WGS) entry which is preliminary data.</text>
</comment>
<reference evidence="1" key="1">
    <citation type="journal article" date="2015" name="Nature">
        <title>Complex archaea that bridge the gap between prokaryotes and eukaryotes.</title>
        <authorList>
            <person name="Spang A."/>
            <person name="Saw J.H."/>
            <person name="Jorgensen S.L."/>
            <person name="Zaremba-Niedzwiedzka K."/>
            <person name="Martijn J."/>
            <person name="Lind A.E."/>
            <person name="van Eijk R."/>
            <person name="Schleper C."/>
            <person name="Guy L."/>
            <person name="Ettema T.J."/>
        </authorList>
    </citation>
    <scope>NUCLEOTIDE SEQUENCE</scope>
</reference>
<accession>A0A0F9C6K9</accession>
<evidence type="ECO:0000313" key="1">
    <source>
        <dbReference type="EMBL" id="KKK98089.1"/>
    </source>
</evidence>
<name>A0A0F9C6K9_9ZZZZ</name>